<name>A0A2P2KFW3_RHIMU</name>
<accession>A0A2P2KFW3</accession>
<dbReference type="EMBL" id="GGEC01024128">
    <property type="protein sequence ID" value="MBX04612.1"/>
    <property type="molecule type" value="Transcribed_RNA"/>
</dbReference>
<reference evidence="1" key="1">
    <citation type="submission" date="2018-02" db="EMBL/GenBank/DDBJ databases">
        <title>Rhizophora mucronata_Transcriptome.</title>
        <authorList>
            <person name="Meera S.P."/>
            <person name="Sreeshan A."/>
            <person name="Augustine A."/>
        </authorList>
    </citation>
    <scope>NUCLEOTIDE SEQUENCE</scope>
    <source>
        <tissue evidence="1">Leaf</tissue>
    </source>
</reference>
<organism evidence="1">
    <name type="scientific">Rhizophora mucronata</name>
    <name type="common">Asiatic mangrove</name>
    <dbReference type="NCBI Taxonomy" id="61149"/>
    <lineage>
        <taxon>Eukaryota</taxon>
        <taxon>Viridiplantae</taxon>
        <taxon>Streptophyta</taxon>
        <taxon>Embryophyta</taxon>
        <taxon>Tracheophyta</taxon>
        <taxon>Spermatophyta</taxon>
        <taxon>Magnoliopsida</taxon>
        <taxon>eudicotyledons</taxon>
        <taxon>Gunneridae</taxon>
        <taxon>Pentapetalae</taxon>
        <taxon>rosids</taxon>
        <taxon>fabids</taxon>
        <taxon>Malpighiales</taxon>
        <taxon>Rhizophoraceae</taxon>
        <taxon>Rhizophora</taxon>
    </lineage>
</organism>
<dbReference type="AlphaFoldDB" id="A0A2P2KFW3"/>
<sequence length="22" mass="2666">MVIFFSFIFFPFYLQVLVVCCC</sequence>
<proteinExistence type="predicted"/>
<evidence type="ECO:0000313" key="1">
    <source>
        <dbReference type="EMBL" id="MBX04612.1"/>
    </source>
</evidence>
<protein>
    <submittedName>
        <fullName evidence="1">Uncharacterized protein</fullName>
    </submittedName>
</protein>